<evidence type="ECO:0000259" key="9">
    <source>
        <dbReference type="PROSITE" id="PS50928"/>
    </source>
</evidence>
<keyword evidence="11" id="KW-1185">Reference proteome</keyword>
<evidence type="ECO:0000256" key="1">
    <source>
        <dbReference type="ARBA" id="ARBA00004651"/>
    </source>
</evidence>
<dbReference type="PANTHER" id="PTHR30614:SF0">
    <property type="entry name" value="L-CYSTINE TRANSPORT SYSTEM PERMEASE PROTEIN TCYL"/>
    <property type="match status" value="1"/>
</dbReference>
<feature type="transmembrane region" description="Helical" evidence="8">
    <location>
        <begin position="20"/>
        <end position="45"/>
    </location>
</feature>
<dbReference type="InterPro" id="IPR035906">
    <property type="entry name" value="MetI-like_sf"/>
</dbReference>
<evidence type="ECO:0000256" key="6">
    <source>
        <dbReference type="ARBA" id="ARBA00022989"/>
    </source>
</evidence>
<dbReference type="CDD" id="cd06261">
    <property type="entry name" value="TM_PBP2"/>
    <property type="match status" value="1"/>
</dbReference>
<keyword evidence="6 8" id="KW-1133">Transmembrane helix</keyword>
<dbReference type="PROSITE" id="PS50928">
    <property type="entry name" value="ABC_TM1"/>
    <property type="match status" value="1"/>
</dbReference>
<evidence type="ECO:0000256" key="4">
    <source>
        <dbReference type="ARBA" id="ARBA00022692"/>
    </source>
</evidence>
<dbReference type="PANTHER" id="PTHR30614">
    <property type="entry name" value="MEMBRANE COMPONENT OF AMINO ACID ABC TRANSPORTER"/>
    <property type="match status" value="1"/>
</dbReference>
<dbReference type="EMBL" id="JAGGKG010000001">
    <property type="protein sequence ID" value="MBP1903841.1"/>
    <property type="molecule type" value="Genomic_DNA"/>
</dbReference>
<evidence type="ECO:0000256" key="2">
    <source>
        <dbReference type="ARBA" id="ARBA00022448"/>
    </source>
</evidence>
<comment type="subcellular location">
    <subcellularLocation>
        <location evidence="1 8">Cell membrane</location>
        <topology evidence="1 8">Multi-pass membrane protein</topology>
    </subcellularLocation>
</comment>
<keyword evidence="2 8" id="KW-0813">Transport</keyword>
<dbReference type="Proteomes" id="UP001519272">
    <property type="component" value="Unassembled WGS sequence"/>
</dbReference>
<comment type="similarity">
    <text evidence="8">Belongs to the binding-protein-dependent transport system permease family.</text>
</comment>
<evidence type="ECO:0000256" key="5">
    <source>
        <dbReference type="ARBA" id="ARBA00022970"/>
    </source>
</evidence>
<accession>A0ABS4FMU1</accession>
<evidence type="ECO:0000256" key="7">
    <source>
        <dbReference type="ARBA" id="ARBA00023136"/>
    </source>
</evidence>
<feature type="domain" description="ABC transmembrane type-1" evidence="9">
    <location>
        <begin position="21"/>
        <end position="222"/>
    </location>
</feature>
<proteinExistence type="inferred from homology"/>
<comment type="caution">
    <text evidence="10">The sequence shown here is derived from an EMBL/GenBank/DDBJ whole genome shotgun (WGS) entry which is preliminary data.</text>
</comment>
<feature type="transmembrane region" description="Helical" evidence="8">
    <location>
        <begin position="52"/>
        <end position="75"/>
    </location>
</feature>
<dbReference type="Gene3D" id="1.10.3720.10">
    <property type="entry name" value="MetI-like"/>
    <property type="match status" value="1"/>
</dbReference>
<keyword evidence="4 8" id="KW-0812">Transmembrane</keyword>
<feature type="transmembrane region" description="Helical" evidence="8">
    <location>
        <begin position="206"/>
        <end position="225"/>
    </location>
</feature>
<dbReference type="NCBIfam" id="TIGR01726">
    <property type="entry name" value="HEQRo_perm_3TM"/>
    <property type="match status" value="1"/>
</dbReference>
<dbReference type="SUPFAM" id="SSF161098">
    <property type="entry name" value="MetI-like"/>
    <property type="match status" value="1"/>
</dbReference>
<reference evidence="10 11" key="1">
    <citation type="submission" date="2021-03" db="EMBL/GenBank/DDBJ databases">
        <title>Genomic Encyclopedia of Type Strains, Phase IV (KMG-IV): sequencing the most valuable type-strain genomes for metagenomic binning, comparative biology and taxonomic classification.</title>
        <authorList>
            <person name="Goeker M."/>
        </authorList>
    </citation>
    <scope>NUCLEOTIDE SEQUENCE [LARGE SCALE GENOMIC DNA]</scope>
    <source>
        <strain evidence="10 11">DSM 14349</strain>
    </source>
</reference>
<evidence type="ECO:0000313" key="10">
    <source>
        <dbReference type="EMBL" id="MBP1903841.1"/>
    </source>
</evidence>
<keyword evidence="7 8" id="KW-0472">Membrane</keyword>
<dbReference type="InterPro" id="IPR010065">
    <property type="entry name" value="AA_ABC_transptr_permease_3TM"/>
</dbReference>
<dbReference type="Pfam" id="PF00528">
    <property type="entry name" value="BPD_transp_1"/>
    <property type="match status" value="1"/>
</dbReference>
<keyword evidence="3" id="KW-1003">Cell membrane</keyword>
<sequence>MPNIFDVELVFTLIPKLLKYLPVTLYLTAISMLAGLLLGLLLAIIKMKKIPVLYQLGTVFISFTRGTPILVQLYLTYAGIPIVLKYINYYYETSYNVNSIPALFYVLLALSLNEAAYSSEIIRGALQSVDKGQIEAAHSLGMSPWQVLRRVILPEAFVVALPTLGNALIGLMKGTSLAFVCSVVEMTAYSKILAGNNLRYFESYCALALIYWGLTIIIEQIISYLEKRLDIDLRSARKRKGDVILD</sequence>
<dbReference type="InterPro" id="IPR000515">
    <property type="entry name" value="MetI-like"/>
</dbReference>
<protein>
    <submittedName>
        <fullName evidence="10">Polar amino acid transport system permease protein</fullName>
    </submittedName>
</protein>
<organism evidence="10 11">
    <name type="scientific">Paenibacillus turicensis</name>
    <dbReference type="NCBI Taxonomy" id="160487"/>
    <lineage>
        <taxon>Bacteria</taxon>
        <taxon>Bacillati</taxon>
        <taxon>Bacillota</taxon>
        <taxon>Bacilli</taxon>
        <taxon>Bacillales</taxon>
        <taxon>Paenibacillaceae</taxon>
        <taxon>Paenibacillus</taxon>
    </lineage>
</organism>
<keyword evidence="5" id="KW-0029">Amino-acid transport</keyword>
<dbReference type="RefSeq" id="WP_210087495.1">
    <property type="nucleotide sequence ID" value="NZ_JAGGKG010000001.1"/>
</dbReference>
<evidence type="ECO:0000313" key="11">
    <source>
        <dbReference type="Proteomes" id="UP001519272"/>
    </source>
</evidence>
<name>A0ABS4FMU1_9BACL</name>
<dbReference type="InterPro" id="IPR043429">
    <property type="entry name" value="ArtM/GltK/GlnP/TcyL/YhdX-like"/>
</dbReference>
<feature type="transmembrane region" description="Helical" evidence="8">
    <location>
        <begin position="151"/>
        <end position="171"/>
    </location>
</feature>
<gene>
    <name evidence="10" type="ORF">J2Z32_000453</name>
</gene>
<evidence type="ECO:0000256" key="8">
    <source>
        <dbReference type="RuleBase" id="RU363032"/>
    </source>
</evidence>
<evidence type="ECO:0000256" key="3">
    <source>
        <dbReference type="ARBA" id="ARBA00022475"/>
    </source>
</evidence>